<comment type="caution">
    <text evidence="2">The sequence shown here is derived from an EMBL/GenBank/DDBJ whole genome shotgun (WGS) entry which is preliminary data.</text>
</comment>
<keyword evidence="3" id="KW-1185">Reference proteome</keyword>
<sequence>MTTLCPNCGAEITFRSIGLSVIVCDFCRSTILRSGDVLSIMGTAATVPDTISPLQIGTTGVHNGASFELIGRVRWSWSEGEQIMGGWTEWLALFADGSHGWLAEAMGRYMLTRRIDAVGDPILKAVAWGEPLTPGDGADLAGSSYAITDARPATVVGSDGELPFAAPKGETVFSVDMIDGAGGCASVQKHGDNVSAYVGRYVALSDLQLRNLRKIEGWPPPAWAAA</sequence>
<evidence type="ECO:0000313" key="2">
    <source>
        <dbReference type="EMBL" id="GGE20053.1"/>
    </source>
</evidence>
<dbReference type="AlphaFoldDB" id="A0A917A0J2"/>
<reference evidence="2" key="1">
    <citation type="journal article" date="2014" name="Int. J. Syst. Evol. Microbiol.">
        <title>Complete genome sequence of Corynebacterium casei LMG S-19264T (=DSM 44701T), isolated from a smear-ripened cheese.</title>
        <authorList>
            <consortium name="US DOE Joint Genome Institute (JGI-PGF)"/>
            <person name="Walter F."/>
            <person name="Albersmeier A."/>
            <person name="Kalinowski J."/>
            <person name="Ruckert C."/>
        </authorList>
    </citation>
    <scope>NUCLEOTIDE SEQUENCE</scope>
    <source>
        <strain evidence="2">CGMCC 1.15519</strain>
    </source>
</reference>
<gene>
    <name evidence="2" type="ORF">GCM10011529_28330</name>
</gene>
<dbReference type="InterPro" id="IPR025235">
    <property type="entry name" value="DUF4178"/>
</dbReference>
<accession>A0A917A0J2</accession>
<organism evidence="2 3">
    <name type="scientific">Sandarakinorhabdus glacialis</name>
    <dbReference type="NCBI Taxonomy" id="1614636"/>
    <lineage>
        <taxon>Bacteria</taxon>
        <taxon>Pseudomonadati</taxon>
        <taxon>Pseudomonadota</taxon>
        <taxon>Alphaproteobacteria</taxon>
        <taxon>Sphingomonadales</taxon>
        <taxon>Sphingosinicellaceae</taxon>
        <taxon>Sandarakinorhabdus</taxon>
    </lineage>
</organism>
<dbReference type="RefSeq" id="WP_188763870.1">
    <property type="nucleotide sequence ID" value="NZ_BMJM01000013.1"/>
</dbReference>
<dbReference type="Proteomes" id="UP000635071">
    <property type="component" value="Unassembled WGS sequence"/>
</dbReference>
<dbReference type="EMBL" id="BMJM01000013">
    <property type="protein sequence ID" value="GGE20053.1"/>
    <property type="molecule type" value="Genomic_DNA"/>
</dbReference>
<proteinExistence type="predicted"/>
<evidence type="ECO:0000259" key="1">
    <source>
        <dbReference type="Pfam" id="PF13785"/>
    </source>
</evidence>
<name>A0A917A0J2_9SPHN</name>
<feature type="domain" description="DUF4178" evidence="1">
    <location>
        <begin position="55"/>
        <end position="202"/>
    </location>
</feature>
<dbReference type="Pfam" id="PF13785">
    <property type="entry name" value="DUF4178"/>
    <property type="match status" value="1"/>
</dbReference>
<protein>
    <recommendedName>
        <fullName evidence="1">DUF4178 domain-containing protein</fullName>
    </recommendedName>
</protein>
<evidence type="ECO:0000313" key="3">
    <source>
        <dbReference type="Proteomes" id="UP000635071"/>
    </source>
</evidence>
<reference evidence="2" key="2">
    <citation type="submission" date="2020-09" db="EMBL/GenBank/DDBJ databases">
        <authorList>
            <person name="Sun Q."/>
            <person name="Zhou Y."/>
        </authorList>
    </citation>
    <scope>NUCLEOTIDE SEQUENCE</scope>
    <source>
        <strain evidence="2">CGMCC 1.15519</strain>
    </source>
</reference>